<evidence type="ECO:0000313" key="3">
    <source>
        <dbReference type="EMBL" id="KAB1218777.1"/>
    </source>
</evidence>
<proteinExistence type="predicted"/>
<dbReference type="Proteomes" id="UP000516437">
    <property type="component" value="Chromosome 3"/>
</dbReference>
<dbReference type="InterPro" id="IPR015943">
    <property type="entry name" value="WD40/YVTN_repeat-like_dom_sf"/>
</dbReference>
<keyword evidence="2" id="KW-0677">Repeat</keyword>
<dbReference type="SUPFAM" id="SSF50978">
    <property type="entry name" value="WD40 repeat-like"/>
    <property type="match status" value="1"/>
</dbReference>
<dbReference type="EMBL" id="RXIC02000021">
    <property type="protein sequence ID" value="KAB1218777.1"/>
    <property type="molecule type" value="Genomic_DNA"/>
</dbReference>
<evidence type="ECO:0000313" key="4">
    <source>
        <dbReference type="Proteomes" id="UP000516437"/>
    </source>
</evidence>
<comment type="caution">
    <text evidence="3">The sequence shown here is derived from an EMBL/GenBank/DDBJ whole genome shotgun (WGS) entry which is preliminary data.</text>
</comment>
<accession>A0A6A1W3T9</accession>
<dbReference type="AlphaFoldDB" id="A0A6A1W3T9"/>
<dbReference type="InterPro" id="IPR036322">
    <property type="entry name" value="WD40_repeat_dom_sf"/>
</dbReference>
<name>A0A6A1W3T9_9ROSI</name>
<dbReference type="OrthoDB" id="1737576at2759"/>
<keyword evidence="4" id="KW-1185">Reference proteome</keyword>
<evidence type="ECO:0008006" key="5">
    <source>
        <dbReference type="Google" id="ProtNLM"/>
    </source>
</evidence>
<evidence type="ECO:0000256" key="2">
    <source>
        <dbReference type="ARBA" id="ARBA00022737"/>
    </source>
</evidence>
<dbReference type="Pfam" id="PF00400">
    <property type="entry name" value="WD40"/>
    <property type="match status" value="1"/>
</dbReference>
<dbReference type="InterPro" id="IPR001680">
    <property type="entry name" value="WD40_rpt"/>
</dbReference>
<protein>
    <recommendedName>
        <fullName evidence="5">Protein RAE1</fullName>
    </recommendedName>
</protein>
<dbReference type="PANTHER" id="PTHR10971">
    <property type="entry name" value="MRNA EXPORT FACTOR AND BUB3"/>
    <property type="match status" value="1"/>
</dbReference>
<organism evidence="3 4">
    <name type="scientific">Morella rubra</name>
    <name type="common">Chinese bayberry</name>
    <dbReference type="NCBI Taxonomy" id="262757"/>
    <lineage>
        <taxon>Eukaryota</taxon>
        <taxon>Viridiplantae</taxon>
        <taxon>Streptophyta</taxon>
        <taxon>Embryophyta</taxon>
        <taxon>Tracheophyta</taxon>
        <taxon>Spermatophyta</taxon>
        <taxon>Magnoliopsida</taxon>
        <taxon>eudicotyledons</taxon>
        <taxon>Gunneridae</taxon>
        <taxon>Pentapetalae</taxon>
        <taxon>rosids</taxon>
        <taxon>fabids</taxon>
        <taxon>Fagales</taxon>
        <taxon>Myricaceae</taxon>
        <taxon>Morella</taxon>
    </lineage>
</organism>
<evidence type="ECO:0000256" key="1">
    <source>
        <dbReference type="ARBA" id="ARBA00022574"/>
    </source>
</evidence>
<dbReference type="Gene3D" id="2.130.10.10">
    <property type="entry name" value="YVTN repeat-like/Quinoprotein amine dehydrogenase"/>
    <property type="match status" value="2"/>
</dbReference>
<gene>
    <name evidence="3" type="ORF">CJ030_MR3G026657</name>
</gene>
<reference evidence="3 4" key="1">
    <citation type="journal article" date="2019" name="Plant Biotechnol. J.">
        <title>The red bayberry genome and genetic basis of sex determination.</title>
        <authorList>
            <person name="Jia H.M."/>
            <person name="Jia H.J."/>
            <person name="Cai Q.L."/>
            <person name="Wang Y."/>
            <person name="Zhao H.B."/>
            <person name="Yang W.F."/>
            <person name="Wang G.Y."/>
            <person name="Li Y.H."/>
            <person name="Zhan D.L."/>
            <person name="Shen Y.T."/>
            <person name="Niu Q.F."/>
            <person name="Chang L."/>
            <person name="Qiu J."/>
            <person name="Zhao L."/>
            <person name="Xie H.B."/>
            <person name="Fu W.Y."/>
            <person name="Jin J."/>
            <person name="Li X.W."/>
            <person name="Jiao Y."/>
            <person name="Zhou C.C."/>
            <person name="Tu T."/>
            <person name="Chai C.Y."/>
            <person name="Gao J.L."/>
            <person name="Fan L.J."/>
            <person name="van de Weg E."/>
            <person name="Wang J.Y."/>
            <person name="Gao Z.S."/>
        </authorList>
    </citation>
    <scope>NUCLEOTIDE SEQUENCE [LARGE SCALE GENOMIC DNA]</scope>
    <source>
        <tissue evidence="3">Leaves</tissue>
    </source>
</reference>
<sequence>MATFRTAAALNPNPNKSFEVTQPSSDSVSSLSFSPKANYLVASSWDNQLMTAPMHDAPIKEIACIPGMNLLVRGSWDKTLNIFCGFPSIPMYWDIRQSNPVHTQQLSDLFYGLIVKHPLMVVGTADRNMIVNLQNPKVMFRMQ</sequence>
<keyword evidence="1" id="KW-0853">WD repeat</keyword>